<organism evidence="1 2">
    <name type="scientific">Catalinimonas alkaloidigena</name>
    <dbReference type="NCBI Taxonomy" id="1075417"/>
    <lineage>
        <taxon>Bacteria</taxon>
        <taxon>Pseudomonadati</taxon>
        <taxon>Bacteroidota</taxon>
        <taxon>Cytophagia</taxon>
        <taxon>Cytophagales</taxon>
        <taxon>Catalimonadaceae</taxon>
        <taxon>Catalinimonas</taxon>
    </lineage>
</organism>
<gene>
    <name evidence="1" type="ORF">SAMN05421823_104491</name>
</gene>
<evidence type="ECO:0000313" key="1">
    <source>
        <dbReference type="EMBL" id="SDL14618.1"/>
    </source>
</evidence>
<evidence type="ECO:0000313" key="2">
    <source>
        <dbReference type="Proteomes" id="UP000198510"/>
    </source>
</evidence>
<dbReference type="EMBL" id="FNFO01000004">
    <property type="protein sequence ID" value="SDL14618.1"/>
    <property type="molecule type" value="Genomic_DNA"/>
</dbReference>
<sequence>MEEVASEKPEFTNYGVVRKCERVGAEGEPDGPVAAYNGHFVIALNPKRGIVAGPELTFPVQAGDRIAMQVQTIYQLEENASCWEGALAYLASFFLHTNPSGGDGSGPDLSILTAGLLYR</sequence>
<dbReference type="STRING" id="1075417.SAMN05421823_104491"/>
<dbReference type="AlphaFoldDB" id="A0A1G9HNS6"/>
<dbReference type="Proteomes" id="UP000198510">
    <property type="component" value="Unassembled WGS sequence"/>
</dbReference>
<proteinExistence type="predicted"/>
<keyword evidence="2" id="KW-1185">Reference proteome</keyword>
<accession>A0A1G9HNS6</accession>
<protein>
    <submittedName>
        <fullName evidence="1">Uncharacterized protein</fullName>
    </submittedName>
</protein>
<reference evidence="1 2" key="1">
    <citation type="submission" date="2016-10" db="EMBL/GenBank/DDBJ databases">
        <authorList>
            <person name="de Groot N.N."/>
        </authorList>
    </citation>
    <scope>NUCLEOTIDE SEQUENCE [LARGE SCALE GENOMIC DNA]</scope>
    <source>
        <strain evidence="1 2">DSM 25186</strain>
    </source>
</reference>
<name>A0A1G9HNS6_9BACT</name>